<name>A0A6J0K7H0_RAPSA</name>
<gene>
    <name evidence="11" type="primary">LOC108814792</name>
</gene>
<feature type="compositionally biased region" description="Polar residues" evidence="7">
    <location>
        <begin position="100"/>
        <end position="120"/>
    </location>
</feature>
<dbReference type="PANTHER" id="PTHR11062:SF345">
    <property type="entry name" value="EXOSTOSIN FAMILY PROTEIN"/>
    <property type="match status" value="1"/>
</dbReference>
<organism evidence="10 11">
    <name type="scientific">Raphanus sativus</name>
    <name type="common">Radish</name>
    <name type="synonym">Raphanus raphanistrum var. sativus</name>
    <dbReference type="NCBI Taxonomy" id="3726"/>
    <lineage>
        <taxon>Eukaryota</taxon>
        <taxon>Viridiplantae</taxon>
        <taxon>Streptophyta</taxon>
        <taxon>Embryophyta</taxon>
        <taxon>Tracheophyta</taxon>
        <taxon>Spermatophyta</taxon>
        <taxon>Magnoliopsida</taxon>
        <taxon>eudicotyledons</taxon>
        <taxon>Gunneridae</taxon>
        <taxon>Pentapetalae</taxon>
        <taxon>rosids</taxon>
        <taxon>malvids</taxon>
        <taxon>Brassicales</taxon>
        <taxon>Brassicaceae</taxon>
        <taxon>Brassiceae</taxon>
        <taxon>Raphanus</taxon>
    </lineage>
</organism>
<reference evidence="10" key="1">
    <citation type="journal article" date="2019" name="Database">
        <title>The radish genome database (RadishGD): an integrated information resource for radish genomics.</title>
        <authorList>
            <person name="Yu H.J."/>
            <person name="Baek S."/>
            <person name="Lee Y.J."/>
            <person name="Cho A."/>
            <person name="Mun J.H."/>
        </authorList>
    </citation>
    <scope>NUCLEOTIDE SEQUENCE [LARGE SCALE GENOMIC DNA]</scope>
    <source>
        <strain evidence="10">cv. WK10039</strain>
    </source>
</reference>
<comment type="subcellular location">
    <subcellularLocation>
        <location evidence="1">Golgi apparatus membrane</location>
        <topology evidence="1">Single-pass type II membrane protein</topology>
    </subcellularLocation>
</comment>
<keyword evidence="5" id="KW-0735">Signal-anchor</keyword>
<keyword evidence="3" id="KW-0328">Glycosyltransferase</keyword>
<protein>
    <submittedName>
        <fullName evidence="11">Probable glycosyltransferase At5g03795 isoform X2</fullName>
    </submittedName>
</protein>
<dbReference type="AlphaFoldDB" id="A0A6J0K7H0"/>
<feature type="compositionally biased region" description="Polar residues" evidence="7">
    <location>
        <begin position="81"/>
        <end position="92"/>
    </location>
</feature>
<evidence type="ECO:0000313" key="10">
    <source>
        <dbReference type="Proteomes" id="UP000504610"/>
    </source>
</evidence>
<accession>A0A6J0K7H0</accession>
<feature type="transmembrane region" description="Helical" evidence="8">
    <location>
        <begin position="18"/>
        <end position="35"/>
    </location>
</feature>
<dbReference type="Proteomes" id="UP000504610">
    <property type="component" value="Chromosome 7"/>
</dbReference>
<dbReference type="GO" id="GO:0016757">
    <property type="term" value="F:glycosyltransferase activity"/>
    <property type="evidence" value="ECO:0007669"/>
    <property type="project" value="UniProtKB-KW"/>
</dbReference>
<dbReference type="GO" id="GO:0000139">
    <property type="term" value="C:Golgi membrane"/>
    <property type="evidence" value="ECO:0007669"/>
    <property type="project" value="UniProtKB-SubCell"/>
</dbReference>
<evidence type="ECO:0000256" key="3">
    <source>
        <dbReference type="ARBA" id="ARBA00022676"/>
    </source>
</evidence>
<dbReference type="PANTHER" id="PTHR11062">
    <property type="entry name" value="EXOSTOSIN HEPARAN SULFATE GLYCOSYLTRANSFERASE -RELATED"/>
    <property type="match status" value="1"/>
</dbReference>
<sequence>MDQTRGFRFLGQVETCRVLLLMTLVVAFVLGLQYFEITPISIGSRGNSTVSGFIEPSDITKSDENEMFLAPQEATSDFRPRNSTTEVLNNSPEAYEHKFLNNSPKAYGQSRGNETANSHHPLQPKIPQSNKKHERSTKKPPLVVMSITQMNNMLLKRHSDPNNSVAPRWESNVDKELRDARNQIKNADLVKKDDTLYAPLYHNLSIFKRSYELMEQTLKVYIYSDGDRPIFHQPEAVMEGVYASEGWFMKLMESSHRFLTKDPTKAHVFYLAFSSRILQQKLYVRDSHSRKNLVKYLRDHIDFIISSYPFWNRTRGSDHFFTSCHDWAPAETRGPYMNCIRSLCNADVGVDFVVGKDVSLPETKISSAQNPNGNIGGNRPSKRNILAFFAGSAFALKGTR</sequence>
<proteinExistence type="inferred from homology"/>
<evidence type="ECO:0000256" key="7">
    <source>
        <dbReference type="SAM" id="MobiDB-lite"/>
    </source>
</evidence>
<feature type="domain" description="Exostosin GT47" evidence="9">
    <location>
        <begin position="215"/>
        <end position="392"/>
    </location>
</feature>
<evidence type="ECO:0000256" key="5">
    <source>
        <dbReference type="ARBA" id="ARBA00022968"/>
    </source>
</evidence>
<evidence type="ECO:0000313" key="11">
    <source>
        <dbReference type="RefSeq" id="XP_018442922.1"/>
    </source>
</evidence>
<dbReference type="OrthoDB" id="1924787at2759"/>
<keyword evidence="10" id="KW-1185">Reference proteome</keyword>
<dbReference type="RefSeq" id="XP_018442922.1">
    <property type="nucleotide sequence ID" value="XM_018587420.2"/>
</dbReference>
<evidence type="ECO:0000256" key="2">
    <source>
        <dbReference type="ARBA" id="ARBA00010271"/>
    </source>
</evidence>
<keyword evidence="6" id="KW-0333">Golgi apparatus</keyword>
<dbReference type="Pfam" id="PF03016">
    <property type="entry name" value="Exostosin_GT47"/>
    <property type="match status" value="1"/>
</dbReference>
<reference evidence="11" key="2">
    <citation type="submission" date="2025-08" db="UniProtKB">
        <authorList>
            <consortium name="RefSeq"/>
        </authorList>
    </citation>
    <scope>IDENTIFICATION</scope>
    <source>
        <tissue evidence="11">Leaf</tissue>
    </source>
</reference>
<evidence type="ECO:0000256" key="4">
    <source>
        <dbReference type="ARBA" id="ARBA00022679"/>
    </source>
</evidence>
<feature type="region of interest" description="Disordered" evidence="7">
    <location>
        <begin position="75"/>
        <end position="141"/>
    </location>
</feature>
<keyword evidence="8" id="KW-1133">Transmembrane helix</keyword>
<dbReference type="InterPro" id="IPR004263">
    <property type="entry name" value="Exostosin"/>
</dbReference>
<keyword evidence="8" id="KW-0472">Membrane</keyword>
<evidence type="ECO:0000256" key="6">
    <source>
        <dbReference type="ARBA" id="ARBA00023034"/>
    </source>
</evidence>
<dbReference type="GeneID" id="108814792"/>
<keyword evidence="4" id="KW-0808">Transferase</keyword>
<keyword evidence="8" id="KW-0812">Transmembrane</keyword>
<evidence type="ECO:0000259" key="9">
    <source>
        <dbReference type="Pfam" id="PF03016"/>
    </source>
</evidence>
<dbReference type="InterPro" id="IPR040911">
    <property type="entry name" value="Exostosin_GT47"/>
</dbReference>
<comment type="similarity">
    <text evidence="2">Belongs to the glycosyltransferase 47 family.</text>
</comment>
<evidence type="ECO:0000256" key="1">
    <source>
        <dbReference type="ARBA" id="ARBA00004323"/>
    </source>
</evidence>
<evidence type="ECO:0000256" key="8">
    <source>
        <dbReference type="SAM" id="Phobius"/>
    </source>
</evidence>